<dbReference type="PANTHER" id="PTHR43883:SF1">
    <property type="entry name" value="GLUCONOKINASE"/>
    <property type="match status" value="1"/>
</dbReference>
<dbReference type="SUPFAM" id="SSF52540">
    <property type="entry name" value="P-loop containing nucleoside triphosphate hydrolases"/>
    <property type="match status" value="1"/>
</dbReference>
<accession>A0A839V7Q8</accession>
<evidence type="ECO:0008006" key="3">
    <source>
        <dbReference type="Google" id="ProtNLM"/>
    </source>
</evidence>
<evidence type="ECO:0000313" key="2">
    <source>
        <dbReference type="Proteomes" id="UP000547614"/>
    </source>
</evidence>
<dbReference type="PANTHER" id="PTHR43883">
    <property type="entry name" value="SLR0207 PROTEIN"/>
    <property type="match status" value="1"/>
</dbReference>
<organism evidence="1 2">
    <name type="scientific">Halomonas cerina</name>
    <dbReference type="NCBI Taxonomy" id="447424"/>
    <lineage>
        <taxon>Bacteria</taxon>
        <taxon>Pseudomonadati</taxon>
        <taxon>Pseudomonadota</taxon>
        <taxon>Gammaproteobacteria</taxon>
        <taxon>Oceanospirillales</taxon>
        <taxon>Halomonadaceae</taxon>
        <taxon>Halomonas</taxon>
    </lineage>
</organism>
<keyword evidence="2" id="KW-1185">Reference proteome</keyword>
<gene>
    <name evidence="1" type="ORF">FHR94_001309</name>
</gene>
<evidence type="ECO:0000313" key="1">
    <source>
        <dbReference type="EMBL" id="MBB3190078.1"/>
    </source>
</evidence>
<reference evidence="1 2" key="1">
    <citation type="submission" date="2020-08" db="EMBL/GenBank/DDBJ databases">
        <title>Genomic Encyclopedia of Type Strains, Phase III (KMG-III): the genomes of soil and plant-associated and newly described type strains.</title>
        <authorList>
            <person name="Whitman W."/>
        </authorList>
    </citation>
    <scope>NUCLEOTIDE SEQUENCE [LARGE SCALE GENOMIC DNA]</scope>
    <source>
        <strain evidence="1 2">CECT 7282</strain>
    </source>
</reference>
<proteinExistence type="predicted"/>
<dbReference type="InterPro" id="IPR052732">
    <property type="entry name" value="Cell-binding_unc_protein"/>
</dbReference>
<comment type="caution">
    <text evidence="1">The sequence shown here is derived from an EMBL/GenBank/DDBJ whole genome shotgun (WGS) entry which is preliminary data.</text>
</comment>
<protein>
    <recommendedName>
        <fullName evidence="3">ATP-binding protein</fullName>
    </recommendedName>
</protein>
<dbReference type="Pfam" id="PF13671">
    <property type="entry name" value="AAA_33"/>
    <property type="match status" value="1"/>
</dbReference>
<dbReference type="AlphaFoldDB" id="A0A839V7Q8"/>
<sequence length="416" mass="45965">MTQRDTAQPPHDIESFHLETLIEKLVAYHRMEKTEREGEASAEAPLRRRITAELEALDELTAGDEDRERLVALGGWLEETLQRLAPVLAERGSALLTRSWALDHPYSRLCDDGRVVIVNAIDRDLQGPGAELPLDPGADLASLLVGLEVRDETPLARQALDRYLRLSGDYEMARLLAMFRVIEALAGARRALQRRAAVDEGDAEQPALLAETMAACRRYLTLAEAHAEFRFPPLVIGVGVAGSGKSRFTRTLVGRLGAVRLCSGVERRRLHGRDPQAVASLSAVDIFASEATERTYQHLARCTGLLLEAGLPVCVDGTFLRREQRDLLRHQAEARGLPVLLVSFEADEDTLHRRIVKRAGRQGVAVEDSLAVLAHQQAALEPFGDEERLHLLHLDTTAENAAEMLAGLIQEHVRLT</sequence>
<dbReference type="Proteomes" id="UP000547614">
    <property type="component" value="Unassembled WGS sequence"/>
</dbReference>
<dbReference type="Gene3D" id="3.40.50.300">
    <property type="entry name" value="P-loop containing nucleotide triphosphate hydrolases"/>
    <property type="match status" value="1"/>
</dbReference>
<dbReference type="InterPro" id="IPR027417">
    <property type="entry name" value="P-loop_NTPase"/>
</dbReference>
<dbReference type="RefSeq" id="WP_183324819.1">
    <property type="nucleotide sequence ID" value="NZ_JACHXP010000005.1"/>
</dbReference>
<dbReference type="EMBL" id="JACHXP010000005">
    <property type="protein sequence ID" value="MBB3190078.1"/>
    <property type="molecule type" value="Genomic_DNA"/>
</dbReference>
<name>A0A839V7Q8_9GAMM</name>